<organism evidence="4 5">
    <name type="scientific">Fusarium zealandicum</name>
    <dbReference type="NCBI Taxonomy" id="1053134"/>
    <lineage>
        <taxon>Eukaryota</taxon>
        <taxon>Fungi</taxon>
        <taxon>Dikarya</taxon>
        <taxon>Ascomycota</taxon>
        <taxon>Pezizomycotina</taxon>
        <taxon>Sordariomycetes</taxon>
        <taxon>Hypocreomycetidae</taxon>
        <taxon>Hypocreales</taxon>
        <taxon>Nectriaceae</taxon>
        <taxon>Fusarium</taxon>
        <taxon>Fusarium staphyleae species complex</taxon>
    </lineage>
</organism>
<dbReference type="SUPFAM" id="SSF55729">
    <property type="entry name" value="Acyl-CoA N-acyltransferases (Nat)"/>
    <property type="match status" value="1"/>
</dbReference>
<dbReference type="PANTHER" id="PTHR43877">
    <property type="entry name" value="AMINOALKYLPHOSPHONATE N-ACETYLTRANSFERASE-RELATED-RELATED"/>
    <property type="match status" value="1"/>
</dbReference>
<dbReference type="GO" id="GO:0016747">
    <property type="term" value="F:acyltransferase activity, transferring groups other than amino-acyl groups"/>
    <property type="evidence" value="ECO:0007669"/>
    <property type="project" value="InterPro"/>
</dbReference>
<gene>
    <name evidence="4" type="ORF">FZEAL_5340</name>
</gene>
<dbReference type="PROSITE" id="PS51186">
    <property type="entry name" value="GNAT"/>
    <property type="match status" value="1"/>
</dbReference>
<dbReference type="AlphaFoldDB" id="A0A8H4XKJ4"/>
<dbReference type="InterPro" id="IPR050832">
    <property type="entry name" value="Bact_Acetyltransf"/>
</dbReference>
<dbReference type="EMBL" id="JABEYC010000385">
    <property type="protein sequence ID" value="KAF4978235.1"/>
    <property type="molecule type" value="Genomic_DNA"/>
</dbReference>
<evidence type="ECO:0000313" key="5">
    <source>
        <dbReference type="Proteomes" id="UP000635477"/>
    </source>
</evidence>
<dbReference type="Pfam" id="PF00583">
    <property type="entry name" value="Acetyltransf_1"/>
    <property type="match status" value="1"/>
</dbReference>
<reference evidence="4" key="2">
    <citation type="submission" date="2020-05" db="EMBL/GenBank/DDBJ databases">
        <authorList>
            <person name="Kim H.-S."/>
            <person name="Proctor R.H."/>
            <person name="Brown D.W."/>
        </authorList>
    </citation>
    <scope>NUCLEOTIDE SEQUENCE</scope>
    <source>
        <strain evidence="4">NRRL 22465</strain>
    </source>
</reference>
<accession>A0A8H4XKJ4</accession>
<dbReference type="Gene3D" id="3.40.630.30">
    <property type="match status" value="1"/>
</dbReference>
<reference evidence="4" key="1">
    <citation type="journal article" date="2020" name="BMC Genomics">
        <title>Correction to: Identification and distribution of gene clusters required for synthesis of sphingolipid metabolism inhibitors in diverse species of the filamentous fungus Fusarium.</title>
        <authorList>
            <person name="Kim H.S."/>
            <person name="Lohmar J.M."/>
            <person name="Busman M."/>
            <person name="Brown D.W."/>
            <person name="Naumann T.A."/>
            <person name="Divon H.H."/>
            <person name="Lysoe E."/>
            <person name="Uhlig S."/>
            <person name="Proctor R.H."/>
        </authorList>
    </citation>
    <scope>NUCLEOTIDE SEQUENCE</scope>
    <source>
        <strain evidence="4">NRRL 22465</strain>
    </source>
</reference>
<dbReference type="OrthoDB" id="41532at2759"/>
<keyword evidence="2" id="KW-0012">Acyltransferase</keyword>
<dbReference type="InterPro" id="IPR016181">
    <property type="entry name" value="Acyl_CoA_acyltransferase"/>
</dbReference>
<protein>
    <recommendedName>
        <fullName evidence="3">N-acetyltransferase domain-containing protein</fullName>
    </recommendedName>
</protein>
<evidence type="ECO:0000256" key="1">
    <source>
        <dbReference type="ARBA" id="ARBA00022679"/>
    </source>
</evidence>
<evidence type="ECO:0000313" key="4">
    <source>
        <dbReference type="EMBL" id="KAF4978235.1"/>
    </source>
</evidence>
<keyword evidence="5" id="KW-1185">Reference proteome</keyword>
<evidence type="ECO:0000259" key="3">
    <source>
        <dbReference type="PROSITE" id="PS51186"/>
    </source>
</evidence>
<comment type="caution">
    <text evidence="4">The sequence shown here is derived from an EMBL/GenBank/DDBJ whole genome shotgun (WGS) entry which is preliminary data.</text>
</comment>
<dbReference type="CDD" id="cd04301">
    <property type="entry name" value="NAT_SF"/>
    <property type="match status" value="1"/>
</dbReference>
<dbReference type="Proteomes" id="UP000635477">
    <property type="component" value="Unassembled WGS sequence"/>
</dbReference>
<dbReference type="InterPro" id="IPR000182">
    <property type="entry name" value="GNAT_dom"/>
</dbReference>
<evidence type="ECO:0000256" key="2">
    <source>
        <dbReference type="ARBA" id="ARBA00023315"/>
    </source>
</evidence>
<sequence length="170" mass="19542">MATDIHRATPDEITAIMDFVMSARTDMFPMLDSTSHMQLAKRELVDFQHIYLDHPEGCFLTAWADKRLVATIGYVAYDQRFPQLKFGHDRVVEVVRLYVDPECRRAGLASKLFAALQETARQAGIEQLYLHTHPFLLGAVDFWKRQGFSVINVDDDIIWNTTHMSRLVGE</sequence>
<name>A0A8H4XKJ4_9HYPO</name>
<feature type="domain" description="N-acetyltransferase" evidence="3">
    <location>
        <begin position="3"/>
        <end position="169"/>
    </location>
</feature>
<keyword evidence="1" id="KW-0808">Transferase</keyword>
<proteinExistence type="predicted"/>